<protein>
    <submittedName>
        <fullName evidence="3 4">Uncharacterized protein LOC112683002</fullName>
    </submittedName>
</protein>
<dbReference type="EMBL" id="GGMS01003893">
    <property type="protein sequence ID" value="MBY73096.1"/>
    <property type="molecule type" value="Transcribed_RNA"/>
</dbReference>
<reference evidence="1" key="1">
    <citation type="submission" date="2018-04" db="EMBL/GenBank/DDBJ databases">
        <title>Transcriptome assembly of Sipha flava.</title>
        <authorList>
            <person name="Scully E.D."/>
            <person name="Geib S.M."/>
            <person name="Palmer N.A."/>
            <person name="Koch K."/>
            <person name="Bradshaw J."/>
            <person name="Heng-Moss T."/>
            <person name="Sarath G."/>
        </authorList>
    </citation>
    <scope>NUCLEOTIDE SEQUENCE</scope>
</reference>
<keyword evidence="2" id="KW-1185">Reference proteome</keyword>
<evidence type="ECO:0000313" key="4">
    <source>
        <dbReference type="RefSeq" id="XP_025409603.1"/>
    </source>
</evidence>
<evidence type="ECO:0000313" key="3">
    <source>
        <dbReference type="RefSeq" id="XP_025409602.1"/>
    </source>
</evidence>
<dbReference type="AlphaFoldDB" id="A0A2S2Q5T6"/>
<proteinExistence type="predicted"/>
<organism evidence="1">
    <name type="scientific">Sipha flava</name>
    <name type="common">yellow sugarcane aphid</name>
    <dbReference type="NCBI Taxonomy" id="143950"/>
    <lineage>
        <taxon>Eukaryota</taxon>
        <taxon>Metazoa</taxon>
        <taxon>Ecdysozoa</taxon>
        <taxon>Arthropoda</taxon>
        <taxon>Hexapoda</taxon>
        <taxon>Insecta</taxon>
        <taxon>Pterygota</taxon>
        <taxon>Neoptera</taxon>
        <taxon>Paraneoptera</taxon>
        <taxon>Hemiptera</taxon>
        <taxon>Sternorrhyncha</taxon>
        <taxon>Aphidomorpha</taxon>
        <taxon>Aphidoidea</taxon>
        <taxon>Aphididae</taxon>
        <taxon>Sipha</taxon>
    </lineage>
</organism>
<accession>A0A2S2Q5T6</accession>
<name>A0A2S2Q5T6_9HEMI</name>
<dbReference type="RefSeq" id="XP_025409602.1">
    <property type="nucleotide sequence ID" value="XM_025553817.1"/>
</dbReference>
<gene>
    <name evidence="3 4 5 6" type="primary">LOC112683002</name>
    <name evidence="1" type="ORF">g.142235</name>
</gene>
<dbReference type="OrthoDB" id="6627507at2759"/>
<dbReference type="Proteomes" id="UP000694846">
    <property type="component" value="Unplaced"/>
</dbReference>
<dbReference type="RefSeq" id="XP_025409603.1">
    <property type="nucleotide sequence ID" value="XM_025553818.1"/>
</dbReference>
<evidence type="ECO:0000313" key="2">
    <source>
        <dbReference type="Proteomes" id="UP000694846"/>
    </source>
</evidence>
<dbReference type="RefSeq" id="XP_025409605.1">
    <property type="nucleotide sequence ID" value="XM_025553820.1"/>
</dbReference>
<evidence type="ECO:0000313" key="5">
    <source>
        <dbReference type="RefSeq" id="XP_025409604.1"/>
    </source>
</evidence>
<dbReference type="RefSeq" id="XP_025409604.1">
    <property type="nucleotide sequence ID" value="XM_025553819.1"/>
</dbReference>
<evidence type="ECO:0000313" key="6">
    <source>
        <dbReference type="RefSeq" id="XP_025409605.1"/>
    </source>
</evidence>
<dbReference type="GeneID" id="112683002"/>
<reference evidence="3 4" key="2">
    <citation type="submission" date="2025-04" db="UniProtKB">
        <authorList>
            <consortium name="RefSeq"/>
        </authorList>
    </citation>
    <scope>IDENTIFICATION</scope>
    <source>
        <tissue evidence="3 4">Whole body</tissue>
    </source>
</reference>
<sequence length="177" mass="20315">MCMKRDLDDSDRPLFPFPLFDFVDLTMDELAGDVDEVDADSSIDDDDDDELATPARDMRNYPYNLLPSMQMNDNENPVRFINYANLLENSSDDVPIPYDYITEYNNFFNNDIPTNTNTNITNTASVINAIHANIAEINNTDNDEERQRRFELNIPQILLSMSAISHNLLGQIRNINN</sequence>
<evidence type="ECO:0000313" key="1">
    <source>
        <dbReference type="EMBL" id="MBY73096.1"/>
    </source>
</evidence>